<evidence type="ECO:0000313" key="3">
    <source>
        <dbReference type="EMBL" id="AFH61510.1"/>
    </source>
</evidence>
<dbReference type="HOGENOM" id="CLU_989872_0_0_9"/>
<dbReference type="PANTHER" id="PTHR22870">
    <property type="entry name" value="REGULATOR OF CHROMOSOME CONDENSATION"/>
    <property type="match status" value="1"/>
</dbReference>
<dbReference type="Gene3D" id="2.130.10.30">
    <property type="entry name" value="Regulator of chromosome condensation 1/beta-lactamase-inhibitor protein II"/>
    <property type="match status" value="1"/>
</dbReference>
<dbReference type="InterPro" id="IPR000408">
    <property type="entry name" value="Reg_chr_condens"/>
</dbReference>
<evidence type="ECO:0000256" key="2">
    <source>
        <dbReference type="SAM" id="MobiDB-lite"/>
    </source>
</evidence>
<dbReference type="InterPro" id="IPR051210">
    <property type="entry name" value="Ub_ligase/GEF_domain"/>
</dbReference>
<evidence type="ECO:0000256" key="1">
    <source>
        <dbReference type="ARBA" id="ARBA00022737"/>
    </source>
</evidence>
<name>I0BGL3_9BACL</name>
<protein>
    <submittedName>
        <fullName evidence="3">Uncharacterized protein</fullName>
    </submittedName>
</protein>
<dbReference type="RefSeq" id="WP_014650458.1">
    <property type="nucleotide sequence ID" value="NC_017672.3"/>
</dbReference>
<keyword evidence="1" id="KW-0677">Repeat</keyword>
<sequence length="281" mass="30297">MEGNRSIRYLTSVILKRTFRRPAETIGHRRRRPNRIPSSSNSRSRIAVSYEPVQIAGLESVVSVAAGDNFNLALTKDGNIWAWGNNARGQLGDGTKENRSTPVQVRGIAGVRSIAAGKNHSLALLKNGTLWSWGSNEFGQLATSAAEVVMPQRIPYIDGVQMITAGHDHSAAVIGQGMVYLWGKNYSGQLGDGTTGHKLVPAQALKVNHTAVEAEGLELLPSEGSIGMYEDSAASGGRAVGYIDNYGDNLQFYNHYIPGKIIRVRYAALNSGTMNLYINGA</sequence>
<evidence type="ECO:0000313" key="4">
    <source>
        <dbReference type="Proteomes" id="UP000007392"/>
    </source>
</evidence>
<dbReference type="Proteomes" id="UP000007392">
    <property type="component" value="Chromosome"/>
</dbReference>
<reference evidence="3 4" key="1">
    <citation type="submission" date="2013-06" db="EMBL/GenBank/DDBJ databases">
        <title>Complete genome sequence of Paenibacillus mucilaginosus K02.</title>
        <authorList>
            <person name="Xiao B."/>
            <person name="Sun L."/>
            <person name="Xiao L."/>
            <person name="Lian B."/>
        </authorList>
    </citation>
    <scope>NUCLEOTIDE SEQUENCE [LARGE SCALE GENOMIC DNA]</scope>
    <source>
        <strain evidence="3 4">K02</strain>
    </source>
</reference>
<dbReference type="KEGG" id="pmw:B2K_12390"/>
<dbReference type="Pfam" id="PF00415">
    <property type="entry name" value="RCC1"/>
    <property type="match status" value="3"/>
</dbReference>
<dbReference type="InterPro" id="IPR009091">
    <property type="entry name" value="RCC1/BLIP-II"/>
</dbReference>
<feature type="region of interest" description="Disordered" evidence="2">
    <location>
        <begin position="24"/>
        <end position="43"/>
    </location>
</feature>
<dbReference type="PROSITE" id="PS50012">
    <property type="entry name" value="RCC1_3"/>
    <property type="match status" value="2"/>
</dbReference>
<dbReference type="EMBL" id="CP003422">
    <property type="protein sequence ID" value="AFH61510.1"/>
    <property type="molecule type" value="Genomic_DNA"/>
</dbReference>
<dbReference type="PRINTS" id="PR00633">
    <property type="entry name" value="RCCNDNSATION"/>
</dbReference>
<gene>
    <name evidence="3" type="ORF">B2K_12390</name>
</gene>
<accession>I0BGL3</accession>
<dbReference type="SUPFAM" id="SSF50985">
    <property type="entry name" value="RCC1/BLIP-II"/>
    <property type="match status" value="1"/>
</dbReference>
<proteinExistence type="predicted"/>
<dbReference type="PROSITE" id="PS00626">
    <property type="entry name" value="RCC1_2"/>
    <property type="match status" value="2"/>
</dbReference>
<dbReference type="AlphaFoldDB" id="I0BGL3"/>
<dbReference type="PATRIC" id="fig|997761.3.peg.2415"/>
<dbReference type="PANTHER" id="PTHR22870:SF408">
    <property type="entry name" value="OS09G0560450 PROTEIN"/>
    <property type="match status" value="1"/>
</dbReference>
<organism evidence="3 4">
    <name type="scientific">Paenibacillus mucilaginosus K02</name>
    <dbReference type="NCBI Taxonomy" id="997761"/>
    <lineage>
        <taxon>Bacteria</taxon>
        <taxon>Bacillati</taxon>
        <taxon>Bacillota</taxon>
        <taxon>Bacilli</taxon>
        <taxon>Bacillales</taxon>
        <taxon>Paenibacillaceae</taxon>
        <taxon>Paenibacillus</taxon>
    </lineage>
</organism>